<dbReference type="InterPro" id="IPR002048">
    <property type="entry name" value="EF_hand_dom"/>
</dbReference>
<dbReference type="InterPro" id="IPR050230">
    <property type="entry name" value="CALM/Myosin/TropC-like"/>
</dbReference>
<accession>G3MI16</accession>
<keyword evidence="1" id="KW-0677">Repeat</keyword>
<dbReference type="PANTHER" id="PTHR23048">
    <property type="entry name" value="MYOSIN LIGHT CHAIN 1, 3"/>
    <property type="match status" value="1"/>
</dbReference>
<keyword evidence="2" id="KW-0106">Calcium</keyword>
<evidence type="ECO:0000256" key="2">
    <source>
        <dbReference type="ARBA" id="ARBA00022837"/>
    </source>
</evidence>
<evidence type="ECO:0000256" key="1">
    <source>
        <dbReference type="ARBA" id="ARBA00022737"/>
    </source>
</evidence>
<dbReference type="FunFam" id="1.10.238.10:FF:000003">
    <property type="entry name" value="Calmodulin A"/>
    <property type="match status" value="1"/>
</dbReference>
<dbReference type="Pfam" id="PF13499">
    <property type="entry name" value="EF-hand_7"/>
    <property type="match status" value="2"/>
</dbReference>
<protein>
    <recommendedName>
        <fullName evidence="3">EF-hand domain-containing protein</fullName>
    </recommendedName>
</protein>
<organism evidence="4">
    <name type="scientific">Amblyomma maculatum</name>
    <name type="common">Gulf Coast tick</name>
    <dbReference type="NCBI Taxonomy" id="34609"/>
    <lineage>
        <taxon>Eukaryota</taxon>
        <taxon>Metazoa</taxon>
        <taxon>Ecdysozoa</taxon>
        <taxon>Arthropoda</taxon>
        <taxon>Chelicerata</taxon>
        <taxon>Arachnida</taxon>
        <taxon>Acari</taxon>
        <taxon>Parasitiformes</taxon>
        <taxon>Ixodida</taxon>
        <taxon>Ixodoidea</taxon>
        <taxon>Ixodidae</taxon>
        <taxon>Amblyomminae</taxon>
        <taxon>Amblyomma</taxon>
    </lineage>
</organism>
<name>G3MI16_AMBMU</name>
<dbReference type="PROSITE" id="PS50222">
    <property type="entry name" value="EF_HAND_2"/>
    <property type="match status" value="2"/>
</dbReference>
<feature type="domain" description="EF-hand" evidence="3">
    <location>
        <begin position="43"/>
        <end position="78"/>
    </location>
</feature>
<dbReference type="PROSITE" id="PS00018">
    <property type="entry name" value="EF_HAND_1"/>
    <property type="match status" value="1"/>
</dbReference>
<dbReference type="SMART" id="SM00054">
    <property type="entry name" value="EFh"/>
    <property type="match status" value="2"/>
</dbReference>
<dbReference type="InterPro" id="IPR018247">
    <property type="entry name" value="EF_Hand_1_Ca_BS"/>
</dbReference>
<proteinExistence type="evidence at transcript level"/>
<dbReference type="SUPFAM" id="SSF47473">
    <property type="entry name" value="EF-hand"/>
    <property type="match status" value="1"/>
</dbReference>
<dbReference type="InterPro" id="IPR011992">
    <property type="entry name" value="EF-hand-dom_pair"/>
</dbReference>
<evidence type="ECO:0000259" key="3">
    <source>
        <dbReference type="PROSITE" id="PS50222"/>
    </source>
</evidence>
<dbReference type="PANTHER" id="PTHR23048:SF49">
    <property type="entry name" value="FI08416P-RELATED"/>
    <property type="match status" value="1"/>
</dbReference>
<sequence>PYRKCSGNLRLNSRASEAQTTRQICLSCVPKLEMHSFRKYFNFTEIDYQEAFSLFDNRGDGKINISQLGDVLRALGQNPTEADVKKCCHQLRPDERISFDVFLPILQTISKNRSTDTAEDFIEGLRHFDKDGNGYISSAELRHLLTTLGEKLTDDEVEQLLAGQEDSQGNVHYEDFVRMVMNG</sequence>
<dbReference type="Gene3D" id="1.10.238.10">
    <property type="entry name" value="EF-hand"/>
    <property type="match status" value="2"/>
</dbReference>
<dbReference type="EMBL" id="JO841517">
    <property type="protein sequence ID" value="AEO33134.1"/>
    <property type="molecule type" value="mRNA"/>
</dbReference>
<dbReference type="CDD" id="cd00051">
    <property type="entry name" value="EFh"/>
    <property type="match status" value="1"/>
</dbReference>
<evidence type="ECO:0000313" key="4">
    <source>
        <dbReference type="EMBL" id="AEO33134.1"/>
    </source>
</evidence>
<reference evidence="4" key="1">
    <citation type="journal article" date="2011" name="PLoS ONE">
        <title>A deep insight into the sialotranscriptome of the gulf coast tick, Amblyomma maculatum.</title>
        <authorList>
            <person name="Karim S."/>
            <person name="Singh P."/>
            <person name="Ribeiro J.M."/>
        </authorList>
    </citation>
    <scope>NUCLEOTIDE SEQUENCE</scope>
    <source>
        <tissue evidence="4">Salivary gland</tissue>
    </source>
</reference>
<dbReference type="GO" id="GO:0016460">
    <property type="term" value="C:myosin II complex"/>
    <property type="evidence" value="ECO:0007669"/>
    <property type="project" value="TreeGrafter"/>
</dbReference>
<dbReference type="AlphaFoldDB" id="G3MI16"/>
<feature type="non-terminal residue" evidence="4">
    <location>
        <position position="1"/>
    </location>
</feature>
<dbReference type="GO" id="GO:0032036">
    <property type="term" value="F:myosin heavy chain binding"/>
    <property type="evidence" value="ECO:0007669"/>
    <property type="project" value="TreeGrafter"/>
</dbReference>
<dbReference type="GO" id="GO:0005509">
    <property type="term" value="F:calcium ion binding"/>
    <property type="evidence" value="ECO:0007669"/>
    <property type="project" value="InterPro"/>
</dbReference>
<feature type="domain" description="EF-hand" evidence="3">
    <location>
        <begin position="116"/>
        <end position="151"/>
    </location>
</feature>